<accession>A0A6J4KGQ3</accession>
<feature type="compositionally biased region" description="Basic residues" evidence="1">
    <location>
        <begin position="87"/>
        <end position="100"/>
    </location>
</feature>
<name>A0A6J4KGQ3_9ACTN</name>
<organism evidence="2">
    <name type="scientific">uncultured Frankineae bacterium</name>
    <dbReference type="NCBI Taxonomy" id="437475"/>
    <lineage>
        <taxon>Bacteria</taxon>
        <taxon>Bacillati</taxon>
        <taxon>Actinomycetota</taxon>
        <taxon>Actinomycetes</taxon>
        <taxon>Frankiales</taxon>
        <taxon>environmental samples</taxon>
    </lineage>
</organism>
<feature type="non-terminal residue" evidence="2">
    <location>
        <position position="1"/>
    </location>
</feature>
<feature type="compositionally biased region" description="Low complexity" evidence="1">
    <location>
        <begin position="126"/>
        <end position="144"/>
    </location>
</feature>
<feature type="compositionally biased region" description="Basic residues" evidence="1">
    <location>
        <begin position="25"/>
        <end position="53"/>
    </location>
</feature>
<feature type="non-terminal residue" evidence="2">
    <location>
        <position position="219"/>
    </location>
</feature>
<feature type="region of interest" description="Disordered" evidence="1">
    <location>
        <begin position="1"/>
        <end position="219"/>
    </location>
</feature>
<evidence type="ECO:0000256" key="1">
    <source>
        <dbReference type="SAM" id="MobiDB-lite"/>
    </source>
</evidence>
<sequence>DAARAGLRRPPGLPRRPEHAAGQPVRHRGGRCRGGRTPGRRARPRAAARRRRHGPADARPERHRRDRSRRRRRAGPRRARPHDVRGRRERVRRHACRRPRLPAQGGRTGRHRPRHLRGRRRRAHPRPGSGAPGGRLLQHGRAVAGAGGERRPGVPGADRARAGGPRTGRRRAQQRADRGGAVPVAQDRPQQRVGDLRQAAGGRAGRGDRPGPRRRARSL</sequence>
<evidence type="ECO:0000313" key="2">
    <source>
        <dbReference type="EMBL" id="CAA9303354.1"/>
    </source>
</evidence>
<protein>
    <submittedName>
        <fullName evidence="2">Regulatory protein, LuxR:Response regulator receiver</fullName>
    </submittedName>
</protein>
<reference evidence="2" key="1">
    <citation type="submission" date="2020-02" db="EMBL/GenBank/DDBJ databases">
        <authorList>
            <person name="Meier V. D."/>
        </authorList>
    </citation>
    <scope>NUCLEOTIDE SEQUENCE</scope>
    <source>
        <strain evidence="2">AVDCRST_MAG07</strain>
    </source>
</reference>
<feature type="compositionally biased region" description="Basic residues" evidence="1">
    <location>
        <begin position="108"/>
        <end position="125"/>
    </location>
</feature>
<proteinExistence type="predicted"/>
<dbReference type="AlphaFoldDB" id="A0A6J4KGQ3"/>
<feature type="compositionally biased region" description="Basic residues" evidence="1">
    <location>
        <begin position="61"/>
        <end position="80"/>
    </location>
</feature>
<dbReference type="EMBL" id="CADCUB010000001">
    <property type="protein sequence ID" value="CAA9303354.1"/>
    <property type="molecule type" value="Genomic_DNA"/>
</dbReference>
<gene>
    <name evidence="2" type="ORF">AVDCRST_MAG07-1046</name>
</gene>
<feature type="compositionally biased region" description="Low complexity" evidence="1">
    <location>
        <begin position="1"/>
        <end position="10"/>
    </location>
</feature>